<evidence type="ECO:0000256" key="1">
    <source>
        <dbReference type="SAM" id="Phobius"/>
    </source>
</evidence>
<protein>
    <submittedName>
        <fullName evidence="2">Uncharacterized protein</fullName>
    </submittedName>
</protein>
<dbReference type="RefSeq" id="WP_271217180.1">
    <property type="nucleotide sequence ID" value="NZ_BAAAVD010000003.1"/>
</dbReference>
<dbReference type="EMBL" id="BSEV01000003">
    <property type="protein sequence ID" value="GLK08683.1"/>
    <property type="molecule type" value="Genomic_DNA"/>
</dbReference>
<keyword evidence="1" id="KW-0472">Membrane</keyword>
<evidence type="ECO:0000313" key="2">
    <source>
        <dbReference type="EMBL" id="GLK08683.1"/>
    </source>
</evidence>
<dbReference type="AlphaFoldDB" id="A0A9W6MCF2"/>
<evidence type="ECO:0000313" key="3">
    <source>
        <dbReference type="Proteomes" id="UP001143474"/>
    </source>
</evidence>
<reference evidence="2" key="1">
    <citation type="journal article" date="2014" name="Int. J. Syst. Evol. Microbiol.">
        <title>Complete genome sequence of Corynebacterium casei LMG S-19264T (=DSM 44701T), isolated from a smear-ripened cheese.</title>
        <authorList>
            <consortium name="US DOE Joint Genome Institute (JGI-PGF)"/>
            <person name="Walter F."/>
            <person name="Albersmeier A."/>
            <person name="Kalinowski J."/>
            <person name="Ruckert C."/>
        </authorList>
    </citation>
    <scope>NUCLEOTIDE SEQUENCE</scope>
    <source>
        <strain evidence="2">VKM Ac-2007</strain>
    </source>
</reference>
<organism evidence="2 3">
    <name type="scientific">Streptosporangium carneum</name>
    <dbReference type="NCBI Taxonomy" id="47481"/>
    <lineage>
        <taxon>Bacteria</taxon>
        <taxon>Bacillati</taxon>
        <taxon>Actinomycetota</taxon>
        <taxon>Actinomycetes</taxon>
        <taxon>Streptosporangiales</taxon>
        <taxon>Streptosporangiaceae</taxon>
        <taxon>Streptosporangium</taxon>
    </lineage>
</organism>
<feature type="transmembrane region" description="Helical" evidence="1">
    <location>
        <begin position="6"/>
        <end position="28"/>
    </location>
</feature>
<accession>A0A9W6MCF2</accession>
<reference evidence="2" key="2">
    <citation type="submission" date="2023-01" db="EMBL/GenBank/DDBJ databases">
        <authorList>
            <person name="Sun Q."/>
            <person name="Evtushenko L."/>
        </authorList>
    </citation>
    <scope>NUCLEOTIDE SEQUENCE</scope>
    <source>
        <strain evidence="2">VKM Ac-2007</strain>
    </source>
</reference>
<gene>
    <name evidence="2" type="ORF">GCM10017600_20880</name>
</gene>
<proteinExistence type="predicted"/>
<dbReference type="Proteomes" id="UP001143474">
    <property type="component" value="Unassembled WGS sequence"/>
</dbReference>
<keyword evidence="1" id="KW-0812">Transmembrane</keyword>
<sequence>MATGDLVLLAVVLFLPTLSAVINVVHWWRHRHDLRPRAAVKELRRQEARAEAERGLRTNSYQHKPWL</sequence>
<name>A0A9W6MCF2_9ACTN</name>
<keyword evidence="1" id="KW-1133">Transmembrane helix</keyword>
<comment type="caution">
    <text evidence="2">The sequence shown here is derived from an EMBL/GenBank/DDBJ whole genome shotgun (WGS) entry which is preliminary data.</text>
</comment>
<keyword evidence="3" id="KW-1185">Reference proteome</keyword>